<reference evidence="2 3" key="1">
    <citation type="submission" date="2019-06" db="EMBL/GenBank/DDBJ databases">
        <title>Genome Sequence of the Brown Rot Fungal Pathogen Monilinia fructicola.</title>
        <authorList>
            <person name="De Miccolis Angelini R.M."/>
            <person name="Landi L."/>
            <person name="Abate D."/>
            <person name="Pollastro S."/>
            <person name="Romanazzi G."/>
            <person name="Faretra F."/>
        </authorList>
    </citation>
    <scope>NUCLEOTIDE SEQUENCE [LARGE SCALE GENOMIC DNA]</scope>
    <source>
        <strain evidence="2 3">Mfrc123</strain>
    </source>
</reference>
<sequence length="285" mass="30250">MPFVTINKKSIFYSVTPQTEDLDHPNTTLFIHGLGSSSSFYHTIIPGISSQSTCIAFDIPGSGLSSLGGPPQSVNSIVEDAVALLNVLQGTAVNGKVWVVGHSMGGMIACELAIQYPHRVKGLILPGPVHPSPTLSEVFTKRIAAVLKDGVEGLADTVPFAATGSESTSTHRAFIRSLILGTSTTGYLALCHVIATAHPPDYPRINVPLMILAGAEDKTASYEGCKLIHDSAGVTADKKCITILPGIGHWHAIEAPHLLEDDILKFIVSIDQMEGDRPDRVVKQG</sequence>
<evidence type="ECO:0000313" key="2">
    <source>
        <dbReference type="EMBL" id="KAA8573324.1"/>
    </source>
</evidence>
<dbReference type="InterPro" id="IPR029058">
    <property type="entry name" value="AB_hydrolase_fold"/>
</dbReference>
<dbReference type="Proteomes" id="UP000322873">
    <property type="component" value="Unassembled WGS sequence"/>
</dbReference>
<name>A0A5M9JUX7_MONFR</name>
<feature type="domain" description="Serine aminopeptidase S33" evidence="1">
    <location>
        <begin position="28"/>
        <end position="249"/>
    </location>
</feature>
<dbReference type="PANTHER" id="PTHR43798:SF5">
    <property type="entry name" value="MONOACYLGLYCEROL LIPASE ABHD6"/>
    <property type="match status" value="1"/>
</dbReference>
<dbReference type="InterPro" id="IPR050266">
    <property type="entry name" value="AB_hydrolase_sf"/>
</dbReference>
<dbReference type="GO" id="GO:0046464">
    <property type="term" value="P:acylglycerol catabolic process"/>
    <property type="evidence" value="ECO:0007669"/>
    <property type="project" value="TreeGrafter"/>
</dbReference>
<dbReference type="OrthoDB" id="2498029at2759"/>
<comment type="caution">
    <text evidence="2">The sequence shown here is derived from an EMBL/GenBank/DDBJ whole genome shotgun (WGS) entry which is preliminary data.</text>
</comment>
<dbReference type="PANTHER" id="PTHR43798">
    <property type="entry name" value="MONOACYLGLYCEROL LIPASE"/>
    <property type="match status" value="1"/>
</dbReference>
<proteinExistence type="predicted"/>
<dbReference type="InterPro" id="IPR022742">
    <property type="entry name" value="Hydrolase_4"/>
</dbReference>
<keyword evidence="3" id="KW-1185">Reference proteome</keyword>
<evidence type="ECO:0000259" key="1">
    <source>
        <dbReference type="Pfam" id="PF12146"/>
    </source>
</evidence>
<dbReference type="GO" id="GO:0016020">
    <property type="term" value="C:membrane"/>
    <property type="evidence" value="ECO:0007669"/>
    <property type="project" value="TreeGrafter"/>
</dbReference>
<dbReference type="SUPFAM" id="SSF53474">
    <property type="entry name" value="alpha/beta-Hydrolases"/>
    <property type="match status" value="1"/>
</dbReference>
<dbReference type="Gene3D" id="3.40.50.1820">
    <property type="entry name" value="alpha/beta hydrolase"/>
    <property type="match status" value="1"/>
</dbReference>
<dbReference type="Pfam" id="PF12146">
    <property type="entry name" value="Hydrolase_4"/>
    <property type="match status" value="1"/>
</dbReference>
<organism evidence="2 3">
    <name type="scientific">Monilinia fructicola</name>
    <name type="common">Brown rot fungus</name>
    <name type="synonym">Ciboria fructicola</name>
    <dbReference type="NCBI Taxonomy" id="38448"/>
    <lineage>
        <taxon>Eukaryota</taxon>
        <taxon>Fungi</taxon>
        <taxon>Dikarya</taxon>
        <taxon>Ascomycota</taxon>
        <taxon>Pezizomycotina</taxon>
        <taxon>Leotiomycetes</taxon>
        <taxon>Helotiales</taxon>
        <taxon>Sclerotiniaceae</taxon>
        <taxon>Monilinia</taxon>
    </lineage>
</organism>
<dbReference type="VEuPathDB" id="FungiDB:MFRU_053g00300"/>
<gene>
    <name evidence="2" type="ORF">EYC84_003811</name>
</gene>
<accession>A0A5M9JUX7</accession>
<dbReference type="InterPro" id="IPR000073">
    <property type="entry name" value="AB_hydrolase_1"/>
</dbReference>
<dbReference type="PRINTS" id="PR00111">
    <property type="entry name" value="ABHYDROLASE"/>
</dbReference>
<dbReference type="EMBL" id="VICG01000004">
    <property type="protein sequence ID" value="KAA8573324.1"/>
    <property type="molecule type" value="Genomic_DNA"/>
</dbReference>
<dbReference type="AlphaFoldDB" id="A0A5M9JUX7"/>
<dbReference type="GO" id="GO:0047372">
    <property type="term" value="F:monoacylglycerol lipase activity"/>
    <property type="evidence" value="ECO:0007669"/>
    <property type="project" value="TreeGrafter"/>
</dbReference>
<evidence type="ECO:0000313" key="3">
    <source>
        <dbReference type="Proteomes" id="UP000322873"/>
    </source>
</evidence>
<protein>
    <recommendedName>
        <fullName evidence="1">Serine aminopeptidase S33 domain-containing protein</fullName>
    </recommendedName>
</protein>